<feature type="region of interest" description="Disordered" evidence="1">
    <location>
        <begin position="25"/>
        <end position="54"/>
    </location>
</feature>
<feature type="domain" description="DUF4168" evidence="2">
    <location>
        <begin position="99"/>
        <end position="132"/>
    </location>
</feature>
<reference evidence="3" key="1">
    <citation type="journal article" date="2015" name="Nature">
        <title>Complex archaea that bridge the gap between prokaryotes and eukaryotes.</title>
        <authorList>
            <person name="Spang A."/>
            <person name="Saw J.H."/>
            <person name="Jorgensen S.L."/>
            <person name="Zaremba-Niedzwiedzka K."/>
            <person name="Martijn J."/>
            <person name="Lind A.E."/>
            <person name="van Eijk R."/>
            <person name="Schleper C."/>
            <person name="Guy L."/>
            <person name="Ettema T.J."/>
        </authorList>
    </citation>
    <scope>NUCLEOTIDE SEQUENCE</scope>
</reference>
<evidence type="ECO:0000313" key="3">
    <source>
        <dbReference type="EMBL" id="KKM39526.1"/>
    </source>
</evidence>
<dbReference type="Pfam" id="PF13767">
    <property type="entry name" value="DUF4168"/>
    <property type="match status" value="1"/>
</dbReference>
<organism evidence="3">
    <name type="scientific">marine sediment metagenome</name>
    <dbReference type="NCBI Taxonomy" id="412755"/>
    <lineage>
        <taxon>unclassified sequences</taxon>
        <taxon>metagenomes</taxon>
        <taxon>ecological metagenomes</taxon>
    </lineage>
</organism>
<dbReference type="InterPro" id="IPR025433">
    <property type="entry name" value="DUF4168"/>
</dbReference>
<name>A0A0F9J7N6_9ZZZZ</name>
<evidence type="ECO:0000259" key="2">
    <source>
        <dbReference type="Pfam" id="PF13767"/>
    </source>
</evidence>
<gene>
    <name evidence="3" type="ORF">LCGC14_1564450</name>
</gene>
<feature type="compositionally biased region" description="Polar residues" evidence="1">
    <location>
        <begin position="27"/>
        <end position="38"/>
    </location>
</feature>
<protein>
    <recommendedName>
        <fullName evidence="2">DUF4168 domain-containing protein</fullName>
    </recommendedName>
</protein>
<accession>A0A0F9J7N6</accession>
<evidence type="ECO:0000256" key="1">
    <source>
        <dbReference type="SAM" id="MobiDB-lite"/>
    </source>
</evidence>
<dbReference type="AlphaFoldDB" id="A0A0F9J7N6"/>
<comment type="caution">
    <text evidence="3">The sequence shown here is derived from an EMBL/GenBank/DDBJ whole genome shotgun (WGS) entry which is preliminary data.</text>
</comment>
<proteinExistence type="predicted"/>
<sequence length="144" mass="16615">MKKFIIILIIVIAIVLSIKLIRPPESVTPSKTSTQESGWESERLAERSDSKRYDLREQKYGGKDETKAEINNQKLLAYAKAFVEVQSYMNRAGSKTNYNETKKIVKRHGLSVEDYTRIATQMNKNPKLREKVQKLINEVKLSIQ</sequence>
<feature type="compositionally biased region" description="Basic and acidic residues" evidence="1">
    <location>
        <begin position="40"/>
        <end position="54"/>
    </location>
</feature>
<dbReference type="EMBL" id="LAZR01012119">
    <property type="protein sequence ID" value="KKM39526.1"/>
    <property type="molecule type" value="Genomic_DNA"/>
</dbReference>